<dbReference type="PROSITE" id="PS51781">
    <property type="entry name" value="SH3B"/>
    <property type="match status" value="1"/>
</dbReference>
<organism evidence="4 5">
    <name type="scientific">Candidatus Alectryocaccomicrobium excrementavium</name>
    <dbReference type="NCBI Taxonomy" id="2840668"/>
    <lineage>
        <taxon>Bacteria</taxon>
        <taxon>Bacillati</taxon>
        <taxon>Bacillota</taxon>
        <taxon>Clostridia</taxon>
        <taxon>Candidatus Alectryocaccomicrobium</taxon>
    </lineage>
</organism>
<evidence type="ECO:0000313" key="4">
    <source>
        <dbReference type="EMBL" id="HIS92324.1"/>
    </source>
</evidence>
<evidence type="ECO:0000313" key="5">
    <source>
        <dbReference type="Proteomes" id="UP000824140"/>
    </source>
</evidence>
<keyword evidence="2" id="KW-0732">Signal</keyword>
<reference evidence="4" key="2">
    <citation type="journal article" date="2021" name="PeerJ">
        <title>Extensive microbial diversity within the chicken gut microbiome revealed by metagenomics and culture.</title>
        <authorList>
            <person name="Gilroy R."/>
            <person name="Ravi A."/>
            <person name="Getino M."/>
            <person name="Pursley I."/>
            <person name="Horton D.L."/>
            <person name="Alikhan N.F."/>
            <person name="Baker D."/>
            <person name="Gharbi K."/>
            <person name="Hall N."/>
            <person name="Watson M."/>
            <person name="Adriaenssens E.M."/>
            <person name="Foster-Nyarko E."/>
            <person name="Jarju S."/>
            <person name="Secka A."/>
            <person name="Antonio M."/>
            <person name="Oren A."/>
            <person name="Chaudhuri R.R."/>
            <person name="La Ragione R."/>
            <person name="Hildebrand F."/>
            <person name="Pallen M.J."/>
        </authorList>
    </citation>
    <scope>NUCLEOTIDE SEQUENCE</scope>
    <source>
        <strain evidence="4">13766</strain>
    </source>
</reference>
<dbReference type="Pfam" id="PF08239">
    <property type="entry name" value="SH3_3"/>
    <property type="match status" value="3"/>
</dbReference>
<dbReference type="InterPro" id="IPR003646">
    <property type="entry name" value="SH3-like_bac-type"/>
</dbReference>
<sequence length="473" mass="51063">MPSAKWLTGVTVSALLLTSMAPGALAETTGYLTSKTKIYQQPRTNSVSMTVPKGTEVIIVEYGEGSYDGWVWIENPSNGVNAYVKERYVAEDEDNKDEPPDQEDGQEPEEDEEVSKETFSAYVAVDSLPVYASASTSSGKVTTIDFGREVTVVETRGDWAKIQYGSYKGFARIEGMSKSTPGDPVTAYATQDAYIYKEASTSAGRYATLSAGKSITVYATNGDWCRVSNNGVIGYMRKSQLSTSQQEAEESGPQDVNQPGYVSVEMMKVYASASTSADVLATLSYGTQVQVLQVSADGTWARFEYNGHTGFALCSNLSNSPIFSGGGGSTGVPGSGSVLMVDWFTSDIQSIFSPGTYAVITDVDSGISWNVIRRNSTNHADVEPLTLADTEAMRQACADSNGNWTYVRHAVWVTIDGQRYAASIYTEPHGDGQIDDNGYSGHLCVHFVNSRTHGSDKVDPDHQKMILKAYNAG</sequence>
<protein>
    <submittedName>
        <fullName evidence="4">SH3 domain-containing protein</fullName>
    </submittedName>
</protein>
<feature type="domain" description="SH3b" evidence="3">
    <location>
        <begin position="118"/>
        <end position="180"/>
    </location>
</feature>
<dbReference type="Proteomes" id="UP000824140">
    <property type="component" value="Unassembled WGS sequence"/>
</dbReference>
<feature type="signal peptide" evidence="2">
    <location>
        <begin position="1"/>
        <end position="26"/>
    </location>
</feature>
<dbReference type="Gene3D" id="2.30.30.40">
    <property type="entry name" value="SH3 Domains"/>
    <property type="match status" value="3"/>
</dbReference>
<feature type="chain" id="PRO_5039544623" evidence="2">
    <location>
        <begin position="27"/>
        <end position="473"/>
    </location>
</feature>
<dbReference type="AlphaFoldDB" id="A0A9D1K5C7"/>
<gene>
    <name evidence="4" type="ORF">IAA84_04825</name>
</gene>
<name>A0A9D1K5C7_9FIRM</name>
<feature type="compositionally biased region" description="Acidic residues" evidence="1">
    <location>
        <begin position="91"/>
        <end position="114"/>
    </location>
</feature>
<proteinExistence type="predicted"/>
<dbReference type="InterPro" id="IPR052354">
    <property type="entry name" value="Cell_Wall_Dynamics_Protein"/>
</dbReference>
<dbReference type="PANTHER" id="PTHR34408">
    <property type="entry name" value="FAMILY PROTEIN, PUTATIVE-RELATED"/>
    <property type="match status" value="1"/>
</dbReference>
<accession>A0A9D1K5C7</accession>
<evidence type="ECO:0000256" key="1">
    <source>
        <dbReference type="SAM" id="MobiDB-lite"/>
    </source>
</evidence>
<dbReference type="EMBL" id="DVJN01000094">
    <property type="protein sequence ID" value="HIS92324.1"/>
    <property type="molecule type" value="Genomic_DNA"/>
</dbReference>
<evidence type="ECO:0000259" key="3">
    <source>
        <dbReference type="PROSITE" id="PS51781"/>
    </source>
</evidence>
<feature type="region of interest" description="Disordered" evidence="1">
    <location>
        <begin position="91"/>
        <end position="117"/>
    </location>
</feature>
<dbReference type="SMART" id="SM00287">
    <property type="entry name" value="SH3b"/>
    <property type="match status" value="4"/>
</dbReference>
<comment type="caution">
    <text evidence="4">The sequence shown here is derived from an EMBL/GenBank/DDBJ whole genome shotgun (WGS) entry which is preliminary data.</text>
</comment>
<dbReference type="PANTHER" id="PTHR34408:SF2">
    <property type="entry name" value="CELL WALL-BINDING PROTEIN YWSB"/>
    <property type="match status" value="1"/>
</dbReference>
<reference evidence="4" key="1">
    <citation type="submission" date="2020-10" db="EMBL/GenBank/DDBJ databases">
        <authorList>
            <person name="Gilroy R."/>
        </authorList>
    </citation>
    <scope>NUCLEOTIDE SEQUENCE</scope>
    <source>
        <strain evidence="4">13766</strain>
    </source>
</reference>
<evidence type="ECO:0000256" key="2">
    <source>
        <dbReference type="SAM" id="SignalP"/>
    </source>
</evidence>